<keyword evidence="2" id="KW-1185">Reference proteome</keyword>
<reference evidence="1 2" key="1">
    <citation type="journal article" date="2019" name="Sci. Rep.">
        <title>A high-quality genome of Eragrostis curvula grass provides insights into Poaceae evolution and supports new strategies to enhance forage quality.</title>
        <authorList>
            <person name="Carballo J."/>
            <person name="Santos B.A.C.M."/>
            <person name="Zappacosta D."/>
            <person name="Garbus I."/>
            <person name="Selva J.P."/>
            <person name="Gallo C.A."/>
            <person name="Diaz A."/>
            <person name="Albertini E."/>
            <person name="Caccamo M."/>
            <person name="Echenique V."/>
        </authorList>
    </citation>
    <scope>NUCLEOTIDE SEQUENCE [LARGE SCALE GENOMIC DNA]</scope>
    <source>
        <strain evidence="2">cv. Victoria</strain>
        <tissue evidence="1">Leaf</tissue>
    </source>
</reference>
<proteinExistence type="predicted"/>
<dbReference type="EMBL" id="RWGY01000011">
    <property type="protein sequence ID" value="TVU32648.1"/>
    <property type="molecule type" value="Genomic_DNA"/>
</dbReference>
<comment type="caution">
    <text evidence="1">The sequence shown here is derived from an EMBL/GenBank/DDBJ whole genome shotgun (WGS) entry which is preliminary data.</text>
</comment>
<accession>A0A5J9VAI9</accession>
<gene>
    <name evidence="1" type="ORF">EJB05_24389</name>
</gene>
<dbReference type="OrthoDB" id="10611812at2759"/>
<dbReference type="AlphaFoldDB" id="A0A5J9VAI9"/>
<evidence type="ECO:0000313" key="2">
    <source>
        <dbReference type="Proteomes" id="UP000324897"/>
    </source>
</evidence>
<organism evidence="1 2">
    <name type="scientific">Eragrostis curvula</name>
    <name type="common">weeping love grass</name>
    <dbReference type="NCBI Taxonomy" id="38414"/>
    <lineage>
        <taxon>Eukaryota</taxon>
        <taxon>Viridiplantae</taxon>
        <taxon>Streptophyta</taxon>
        <taxon>Embryophyta</taxon>
        <taxon>Tracheophyta</taxon>
        <taxon>Spermatophyta</taxon>
        <taxon>Magnoliopsida</taxon>
        <taxon>Liliopsida</taxon>
        <taxon>Poales</taxon>
        <taxon>Poaceae</taxon>
        <taxon>PACMAD clade</taxon>
        <taxon>Chloridoideae</taxon>
        <taxon>Eragrostideae</taxon>
        <taxon>Eragrostidinae</taxon>
        <taxon>Eragrostis</taxon>
    </lineage>
</organism>
<feature type="non-terminal residue" evidence="1">
    <location>
        <position position="1"/>
    </location>
</feature>
<evidence type="ECO:0000313" key="1">
    <source>
        <dbReference type="EMBL" id="TVU32648.1"/>
    </source>
</evidence>
<protein>
    <submittedName>
        <fullName evidence="1">Uncharacterized protein</fullName>
    </submittedName>
</protein>
<dbReference type="Proteomes" id="UP000324897">
    <property type="component" value="Chromosome 1"/>
</dbReference>
<sequence>AQTDGSELAFPILRRCSAAGLSLEAKVPNVINIGACQNNNEGDVHAVCIKQCMDKGYVGGRCDILLNGLPGDCSCLNYFYGHA</sequence>
<dbReference type="Gramene" id="TVU32648">
    <property type="protein sequence ID" value="TVU32648"/>
    <property type="gene ID" value="EJB05_24389"/>
</dbReference>
<name>A0A5J9VAI9_9POAL</name>